<dbReference type="AlphaFoldDB" id="K1P866"/>
<gene>
    <name evidence="1" type="ORF">CGI_10000264</name>
</gene>
<protein>
    <submittedName>
        <fullName evidence="1">Uncharacterized protein</fullName>
    </submittedName>
</protein>
<sequence>MLNISIVNQRLPFGGNKTMFEIDDVLQLQCTGEVENINAISKNDTNLEFMCESRYGPVCGAQGINLTLSVPTILKSTGG</sequence>
<reference evidence="1" key="1">
    <citation type="journal article" date="2012" name="Nature">
        <title>The oyster genome reveals stress adaptation and complexity of shell formation.</title>
        <authorList>
            <person name="Zhang G."/>
            <person name="Fang X."/>
            <person name="Guo X."/>
            <person name="Li L."/>
            <person name="Luo R."/>
            <person name="Xu F."/>
            <person name="Yang P."/>
            <person name="Zhang L."/>
            <person name="Wang X."/>
            <person name="Qi H."/>
            <person name="Xiong Z."/>
            <person name="Que H."/>
            <person name="Xie Y."/>
            <person name="Holland P.W."/>
            <person name="Paps J."/>
            <person name="Zhu Y."/>
            <person name="Wu F."/>
            <person name="Chen Y."/>
            <person name="Wang J."/>
            <person name="Peng C."/>
            <person name="Meng J."/>
            <person name="Yang L."/>
            <person name="Liu J."/>
            <person name="Wen B."/>
            <person name="Zhang N."/>
            <person name="Huang Z."/>
            <person name="Zhu Q."/>
            <person name="Feng Y."/>
            <person name="Mount A."/>
            <person name="Hedgecock D."/>
            <person name="Xu Z."/>
            <person name="Liu Y."/>
            <person name="Domazet-Loso T."/>
            <person name="Du Y."/>
            <person name="Sun X."/>
            <person name="Zhang S."/>
            <person name="Liu B."/>
            <person name="Cheng P."/>
            <person name="Jiang X."/>
            <person name="Li J."/>
            <person name="Fan D."/>
            <person name="Wang W."/>
            <person name="Fu W."/>
            <person name="Wang T."/>
            <person name="Wang B."/>
            <person name="Zhang J."/>
            <person name="Peng Z."/>
            <person name="Li Y."/>
            <person name="Li N."/>
            <person name="Wang J."/>
            <person name="Chen M."/>
            <person name="He Y."/>
            <person name="Tan F."/>
            <person name="Song X."/>
            <person name="Zheng Q."/>
            <person name="Huang R."/>
            <person name="Yang H."/>
            <person name="Du X."/>
            <person name="Chen L."/>
            <person name="Yang M."/>
            <person name="Gaffney P.M."/>
            <person name="Wang S."/>
            <person name="Luo L."/>
            <person name="She Z."/>
            <person name="Ming Y."/>
            <person name="Huang W."/>
            <person name="Zhang S."/>
            <person name="Huang B."/>
            <person name="Zhang Y."/>
            <person name="Qu T."/>
            <person name="Ni P."/>
            <person name="Miao G."/>
            <person name="Wang J."/>
            <person name="Wang Q."/>
            <person name="Steinberg C.E."/>
            <person name="Wang H."/>
            <person name="Li N."/>
            <person name="Qian L."/>
            <person name="Zhang G."/>
            <person name="Li Y."/>
            <person name="Yang H."/>
            <person name="Liu X."/>
            <person name="Wang J."/>
            <person name="Yin Y."/>
            <person name="Wang J."/>
        </authorList>
    </citation>
    <scope>NUCLEOTIDE SEQUENCE [LARGE SCALE GENOMIC DNA]</scope>
    <source>
        <strain evidence="1">05x7-T-G4-1.051#20</strain>
    </source>
</reference>
<dbReference type="EMBL" id="JH821960">
    <property type="protein sequence ID" value="EKC17748.1"/>
    <property type="molecule type" value="Genomic_DNA"/>
</dbReference>
<dbReference type="HOGENOM" id="CLU_2608317_0_0_1"/>
<dbReference type="InParanoid" id="K1P866"/>
<evidence type="ECO:0000313" key="1">
    <source>
        <dbReference type="EMBL" id="EKC17748.1"/>
    </source>
</evidence>
<name>K1P866_MAGGI</name>
<accession>K1P866</accession>
<organism evidence="1">
    <name type="scientific">Magallana gigas</name>
    <name type="common">Pacific oyster</name>
    <name type="synonym">Crassostrea gigas</name>
    <dbReference type="NCBI Taxonomy" id="29159"/>
    <lineage>
        <taxon>Eukaryota</taxon>
        <taxon>Metazoa</taxon>
        <taxon>Spiralia</taxon>
        <taxon>Lophotrochozoa</taxon>
        <taxon>Mollusca</taxon>
        <taxon>Bivalvia</taxon>
        <taxon>Autobranchia</taxon>
        <taxon>Pteriomorphia</taxon>
        <taxon>Ostreida</taxon>
        <taxon>Ostreoidea</taxon>
        <taxon>Ostreidae</taxon>
        <taxon>Magallana</taxon>
    </lineage>
</organism>
<proteinExistence type="predicted"/>